<dbReference type="PANTHER" id="PTHR48106">
    <property type="entry name" value="QUINONE OXIDOREDUCTASE PIG3-RELATED"/>
    <property type="match status" value="1"/>
</dbReference>
<keyword evidence="5" id="KW-1185">Reference proteome</keyword>
<sequence length="337" mass="35433">MNKAGASAMKAVEIRRIGDHFELAPTTRPVPVAGAGEVLIRVHAAGVNGHDVHQVHNGGHPVLPGETDLPGLEVSGTVVDAGPDVTRWKAGDRVCALLRGGGYAEFAVAPEGNCLPIPGALGWAEAAVLSETFFTVWSNVFVDAGLSAGESFLMNGGTSGIGVAAIQIASVLGHRVFATARGAAKVALCARLGASRAIDYETEDFAEVIQTETGGRGVDVILDIVAGDYLEKDIAALAEGGRLVFIGGARGFRTEIDLRQLMRKRLTVGGSLLRPRSNAFKAQVAAELERKIWPHVASGRIEPMLDRTFQLDKAADAIACLEKRRHIGKVALLVGEP</sequence>
<reference evidence="4 5" key="1">
    <citation type="journal article" date="2013" name="Genome Announc.">
        <title>Draft Genome Sequence of Sphingobium ummariense Strain RL-3, a Hexachlorocyclohexane-Degrading Bacterium.</title>
        <authorList>
            <person name="Kohli P."/>
            <person name="Dua A."/>
            <person name="Sangwan N."/>
            <person name="Oldach P."/>
            <person name="Khurana J.P."/>
            <person name="Lal R."/>
        </authorList>
    </citation>
    <scope>NUCLEOTIDE SEQUENCE [LARGE SCALE GENOMIC DNA]</scope>
    <source>
        <strain evidence="4 5">RL-3</strain>
    </source>
</reference>
<proteinExistence type="predicted"/>
<dbReference type="Pfam" id="PF08240">
    <property type="entry name" value="ADH_N"/>
    <property type="match status" value="1"/>
</dbReference>
<dbReference type="InterPro" id="IPR014189">
    <property type="entry name" value="Quinone_OxRdtase_PIG3"/>
</dbReference>
<dbReference type="GO" id="GO:0016651">
    <property type="term" value="F:oxidoreductase activity, acting on NAD(P)H"/>
    <property type="evidence" value="ECO:0007669"/>
    <property type="project" value="TreeGrafter"/>
</dbReference>
<dbReference type="CDD" id="cd05276">
    <property type="entry name" value="p53_inducible_oxidoreductase"/>
    <property type="match status" value="1"/>
</dbReference>
<keyword evidence="2" id="KW-0560">Oxidoreductase</keyword>
<dbReference type="InterPro" id="IPR036291">
    <property type="entry name" value="NAD(P)-bd_dom_sf"/>
</dbReference>
<evidence type="ECO:0000256" key="2">
    <source>
        <dbReference type="ARBA" id="ARBA00023002"/>
    </source>
</evidence>
<feature type="domain" description="Enoyl reductase (ER)" evidence="3">
    <location>
        <begin position="18"/>
        <end position="332"/>
    </location>
</feature>
<dbReference type="GO" id="GO:0070402">
    <property type="term" value="F:NADPH binding"/>
    <property type="evidence" value="ECO:0007669"/>
    <property type="project" value="TreeGrafter"/>
</dbReference>
<dbReference type="SUPFAM" id="SSF51735">
    <property type="entry name" value="NAD(P)-binding Rossmann-fold domains"/>
    <property type="match status" value="1"/>
</dbReference>
<organism evidence="4 5">
    <name type="scientific">Sphingobium ummariense RL-3</name>
    <dbReference type="NCBI Taxonomy" id="1346791"/>
    <lineage>
        <taxon>Bacteria</taxon>
        <taxon>Pseudomonadati</taxon>
        <taxon>Pseudomonadota</taxon>
        <taxon>Alphaproteobacteria</taxon>
        <taxon>Sphingomonadales</taxon>
        <taxon>Sphingomonadaceae</taxon>
        <taxon>Sphingobium</taxon>
    </lineage>
</organism>
<dbReference type="Proteomes" id="UP000015523">
    <property type="component" value="Unassembled WGS sequence"/>
</dbReference>
<dbReference type="Gene3D" id="3.90.180.10">
    <property type="entry name" value="Medium-chain alcohol dehydrogenases, catalytic domain"/>
    <property type="match status" value="1"/>
</dbReference>
<dbReference type="InterPro" id="IPR020843">
    <property type="entry name" value="ER"/>
</dbReference>
<accession>T0KB97</accession>
<gene>
    <name evidence="4" type="ORF">M529_18465</name>
</gene>
<dbReference type="AlphaFoldDB" id="T0KB97"/>
<dbReference type="STRING" id="1346791.M529_18465"/>
<dbReference type="PANTHER" id="PTHR48106:SF8">
    <property type="entry name" value="OS02G0805600 PROTEIN"/>
    <property type="match status" value="1"/>
</dbReference>
<dbReference type="SMART" id="SM00829">
    <property type="entry name" value="PKS_ER"/>
    <property type="match status" value="1"/>
</dbReference>
<dbReference type="InterPro" id="IPR013149">
    <property type="entry name" value="ADH-like_C"/>
</dbReference>
<dbReference type="EMBL" id="AUWY01000118">
    <property type="protein sequence ID" value="EQB30728.1"/>
    <property type="molecule type" value="Genomic_DNA"/>
</dbReference>
<keyword evidence="1" id="KW-0521">NADP</keyword>
<dbReference type="InterPro" id="IPR011032">
    <property type="entry name" value="GroES-like_sf"/>
</dbReference>
<protein>
    <recommendedName>
        <fullName evidence="3">Enoyl reductase (ER) domain-containing protein</fullName>
    </recommendedName>
</protein>
<dbReference type="Gene3D" id="3.40.50.720">
    <property type="entry name" value="NAD(P)-binding Rossmann-like Domain"/>
    <property type="match status" value="1"/>
</dbReference>
<dbReference type="SUPFAM" id="SSF50129">
    <property type="entry name" value="GroES-like"/>
    <property type="match status" value="1"/>
</dbReference>
<comment type="caution">
    <text evidence="4">The sequence shown here is derived from an EMBL/GenBank/DDBJ whole genome shotgun (WGS) entry which is preliminary data.</text>
</comment>
<name>T0KB97_9SPHN</name>
<dbReference type="Pfam" id="PF00107">
    <property type="entry name" value="ADH_zinc_N"/>
    <property type="match status" value="1"/>
</dbReference>
<evidence type="ECO:0000256" key="1">
    <source>
        <dbReference type="ARBA" id="ARBA00022857"/>
    </source>
</evidence>
<evidence type="ECO:0000313" key="5">
    <source>
        <dbReference type="Proteomes" id="UP000015523"/>
    </source>
</evidence>
<dbReference type="NCBIfam" id="TIGR02824">
    <property type="entry name" value="quinone_pig3"/>
    <property type="match status" value="1"/>
</dbReference>
<dbReference type="PATRIC" id="fig|1346791.3.peg.3563"/>
<evidence type="ECO:0000259" key="3">
    <source>
        <dbReference type="SMART" id="SM00829"/>
    </source>
</evidence>
<dbReference type="InterPro" id="IPR013154">
    <property type="entry name" value="ADH-like_N"/>
</dbReference>
<evidence type="ECO:0000313" key="4">
    <source>
        <dbReference type="EMBL" id="EQB30728.1"/>
    </source>
</evidence>
<dbReference type="RefSeq" id="WP_021319312.1">
    <property type="nucleotide sequence ID" value="NZ_AUWY01000118.1"/>
</dbReference>
<dbReference type="eggNOG" id="COG0604">
    <property type="taxonomic scope" value="Bacteria"/>
</dbReference>